<reference evidence="5 7" key="1">
    <citation type="submission" date="2017-06" db="EMBL/GenBank/DDBJ databases">
        <title>A platform for efficient transgenesis in Macrostomum lignano, a flatworm model organism for stem cell research.</title>
        <authorList>
            <person name="Berezikov E."/>
        </authorList>
    </citation>
    <scope>NUCLEOTIDE SEQUENCE [LARGE SCALE GENOMIC DNA]</scope>
    <source>
        <strain evidence="5">DV1</strain>
        <tissue evidence="5">Whole organism</tissue>
    </source>
</reference>
<dbReference type="NCBIfam" id="TIGR00231">
    <property type="entry name" value="small_GTP"/>
    <property type="match status" value="1"/>
</dbReference>
<dbReference type="Pfam" id="PF00071">
    <property type="entry name" value="Ras"/>
    <property type="match status" value="1"/>
</dbReference>
<evidence type="ECO:0000313" key="7">
    <source>
        <dbReference type="Proteomes" id="UP000215902"/>
    </source>
</evidence>
<evidence type="ECO:0000313" key="5">
    <source>
        <dbReference type="EMBL" id="PAA66429.1"/>
    </source>
</evidence>
<dbReference type="FunFam" id="3.40.50.300:FF:001179">
    <property type="entry name" value="Rho family GTPase"/>
    <property type="match status" value="1"/>
</dbReference>
<proteinExistence type="inferred from homology"/>
<evidence type="ECO:0000313" key="4">
    <source>
        <dbReference type="EMBL" id="PAA52786.1"/>
    </source>
</evidence>
<dbReference type="Gene3D" id="3.40.50.300">
    <property type="entry name" value="P-loop containing nucleotide triphosphate hydrolases"/>
    <property type="match status" value="1"/>
</dbReference>
<dbReference type="SMART" id="SM00175">
    <property type="entry name" value="RAB"/>
    <property type="match status" value="1"/>
</dbReference>
<dbReference type="CDD" id="cd00157">
    <property type="entry name" value="Rho"/>
    <property type="match status" value="1"/>
</dbReference>
<evidence type="ECO:0000256" key="1">
    <source>
        <dbReference type="ARBA" id="ARBA00010142"/>
    </source>
</evidence>
<dbReference type="EMBL" id="NIVC01003183">
    <property type="protein sequence ID" value="PAA52786.1"/>
    <property type="molecule type" value="Genomic_DNA"/>
</dbReference>
<dbReference type="AlphaFoldDB" id="A0A267F010"/>
<comment type="similarity">
    <text evidence="1">Belongs to the small GTPase superfamily. Rho family.</text>
</comment>
<dbReference type="PROSITE" id="PS51421">
    <property type="entry name" value="RAS"/>
    <property type="match status" value="1"/>
</dbReference>
<keyword evidence="7" id="KW-1185">Reference proteome</keyword>
<evidence type="ECO:0000256" key="2">
    <source>
        <dbReference type="ARBA" id="ARBA00022741"/>
    </source>
</evidence>
<dbReference type="InterPro" id="IPR027417">
    <property type="entry name" value="P-loop_NTPase"/>
</dbReference>
<comment type="caution">
    <text evidence="5">The sequence shown here is derived from an EMBL/GenBank/DDBJ whole genome shotgun (WGS) entry which is preliminary data.</text>
</comment>
<dbReference type="PANTHER" id="PTHR24072">
    <property type="entry name" value="RHO FAMILY GTPASE"/>
    <property type="match status" value="1"/>
</dbReference>
<dbReference type="PRINTS" id="PR00449">
    <property type="entry name" value="RASTRNSFRMNG"/>
</dbReference>
<organism evidence="5 7">
    <name type="scientific">Macrostomum lignano</name>
    <dbReference type="NCBI Taxonomy" id="282301"/>
    <lineage>
        <taxon>Eukaryota</taxon>
        <taxon>Metazoa</taxon>
        <taxon>Spiralia</taxon>
        <taxon>Lophotrochozoa</taxon>
        <taxon>Platyhelminthes</taxon>
        <taxon>Rhabditophora</taxon>
        <taxon>Macrostomorpha</taxon>
        <taxon>Macrostomida</taxon>
        <taxon>Macrostomidae</taxon>
        <taxon>Macrostomum</taxon>
    </lineage>
</organism>
<dbReference type="PROSITE" id="PS51419">
    <property type="entry name" value="RAB"/>
    <property type="match status" value="1"/>
</dbReference>
<dbReference type="InterPro" id="IPR003578">
    <property type="entry name" value="Small_GTPase_Rho"/>
</dbReference>
<dbReference type="GO" id="GO:0007264">
    <property type="term" value="P:small GTPase-mediated signal transduction"/>
    <property type="evidence" value="ECO:0007669"/>
    <property type="project" value="InterPro"/>
</dbReference>
<dbReference type="EMBL" id="NIVC01000774">
    <property type="protein sequence ID" value="PAA76979.1"/>
    <property type="molecule type" value="Genomic_DNA"/>
</dbReference>
<dbReference type="GO" id="GO:0005525">
    <property type="term" value="F:GTP binding"/>
    <property type="evidence" value="ECO:0007669"/>
    <property type="project" value="UniProtKB-KW"/>
</dbReference>
<dbReference type="GO" id="GO:0003924">
    <property type="term" value="F:GTPase activity"/>
    <property type="evidence" value="ECO:0007669"/>
    <property type="project" value="InterPro"/>
</dbReference>
<protein>
    <submittedName>
        <fullName evidence="5">Uncharacterized protein</fullName>
    </submittedName>
</protein>
<gene>
    <name evidence="5" type="ORF">BOX15_Mlig024445g1</name>
    <name evidence="4" type="ORF">BOX15_Mlig024445g2</name>
    <name evidence="6" type="ORF">BOX15_Mlig024445g3</name>
</gene>
<keyword evidence="2" id="KW-0547">Nucleotide-binding</keyword>
<name>A0A267F010_9PLAT</name>
<dbReference type="InterPro" id="IPR001806">
    <property type="entry name" value="Small_GTPase"/>
</dbReference>
<sequence>MDTIKAVVVGDGEVGKTSLMICYVSNAFPADHIPTVFDNYSTIINLDGAVCALSLWDTAGQSEYDRLRPVVYPMTDVIIICFSLVEPASYENARNRWVKEVRHFCPLAPLLLVGTKLDLRRQDSPPGRCISRLQGMAMAKDIGAVRYLECSALTQDGVCAVFEEAARLGRGPPGKKELGRSGWRCFIM</sequence>
<evidence type="ECO:0000313" key="6">
    <source>
        <dbReference type="EMBL" id="PAA76979.1"/>
    </source>
</evidence>
<keyword evidence="3" id="KW-0342">GTP-binding</keyword>
<dbReference type="EMBL" id="NIVC01001558">
    <property type="protein sequence ID" value="PAA66429.1"/>
    <property type="molecule type" value="Genomic_DNA"/>
</dbReference>
<evidence type="ECO:0000256" key="3">
    <source>
        <dbReference type="ARBA" id="ARBA00023134"/>
    </source>
</evidence>
<dbReference type="InterPro" id="IPR005225">
    <property type="entry name" value="Small_GTP-bd"/>
</dbReference>
<dbReference type="SUPFAM" id="SSF52540">
    <property type="entry name" value="P-loop containing nucleoside triphosphate hydrolases"/>
    <property type="match status" value="1"/>
</dbReference>
<accession>A0A267F010</accession>
<dbReference type="PROSITE" id="PS51420">
    <property type="entry name" value="RHO"/>
    <property type="match status" value="1"/>
</dbReference>
<dbReference type="SMART" id="SM00173">
    <property type="entry name" value="RAS"/>
    <property type="match status" value="1"/>
</dbReference>
<dbReference type="OrthoDB" id="8830751at2759"/>
<dbReference type="STRING" id="282301.A0A267F010"/>
<dbReference type="SMART" id="SM00174">
    <property type="entry name" value="RHO"/>
    <property type="match status" value="1"/>
</dbReference>
<dbReference type="Proteomes" id="UP000215902">
    <property type="component" value="Unassembled WGS sequence"/>
</dbReference>